<proteinExistence type="predicted"/>
<reference evidence="1 2" key="1">
    <citation type="submission" date="2014-10" db="EMBL/GenBank/DDBJ databases">
        <authorList>
            <person name="Barber J.R."/>
            <person name="Boucher C.J."/>
            <person name="Butela K.A."/>
            <person name="Escareno D."/>
            <person name="Ferguson C.L."/>
            <person name="Helster A.R."/>
            <person name="Houser L.C."/>
            <person name="Mangery P."/>
            <person name="Pikula S.M."/>
            <person name="Robinson T.S."/>
            <person name="Sokol S.L."/>
            <person name="Sticha J."/>
            <person name="Suresh M.H."/>
            <person name="Anders K.R."/>
            <person name="Braun M.A."/>
            <person name="Delesalle V.A."/>
            <person name="Hughes L.E."/>
            <person name="Ware V.C."/>
            <person name="Bradley K.W."/>
            <person name="Barker L.P."/>
            <person name="Asai D.J."/>
            <person name="Bowman C.A."/>
            <person name="Russell D.A."/>
            <person name="Pope W.H."/>
            <person name="Jacobs-Sera D."/>
            <person name="Hendrix R.W."/>
            <person name="Hatfull G.F."/>
        </authorList>
    </citation>
    <scope>NUCLEOTIDE SEQUENCE [LARGE SCALE GENOMIC DNA]</scope>
</reference>
<protein>
    <submittedName>
        <fullName evidence="1">Uncharacterized protein</fullName>
    </submittedName>
</protein>
<gene>
    <name evidence="1" type="ORF">PBI_HAMSLICE_55</name>
</gene>
<name>A0A0A1ENL0_9CAUD</name>
<sequence length="44" mass="5116">MRYRVEAIIRSDEDEAKFAEKFDELINDTYKTGVEDTVVYAING</sequence>
<dbReference type="EMBL" id="KP057620">
    <property type="protein sequence ID" value="AIY32220.1"/>
    <property type="molecule type" value="Genomic_DNA"/>
</dbReference>
<organism evidence="1 2">
    <name type="scientific">Mycobacterium phage HamSlice</name>
    <dbReference type="NCBI Taxonomy" id="1567483"/>
    <lineage>
        <taxon>Viruses</taxon>
        <taxon>Duplodnaviria</taxon>
        <taxon>Heunggongvirae</taxon>
        <taxon>Uroviricota</taxon>
        <taxon>Caudoviricetes</taxon>
        <taxon>Backyardiganvirus</taxon>
        <taxon>Backyardiganvirus peaches</taxon>
    </lineage>
</organism>
<evidence type="ECO:0000313" key="1">
    <source>
        <dbReference type="EMBL" id="AIY32220.1"/>
    </source>
</evidence>
<accession>A0A0A1ENL0</accession>
<dbReference type="Proteomes" id="UP000030728">
    <property type="component" value="Segment"/>
</dbReference>
<evidence type="ECO:0000313" key="2">
    <source>
        <dbReference type="Proteomes" id="UP000030728"/>
    </source>
</evidence>